<keyword evidence="3" id="KW-1185">Reference proteome</keyword>
<dbReference type="OrthoDB" id="7872411at2759"/>
<protein>
    <submittedName>
        <fullName evidence="4 5">Uncharacterized protein</fullName>
    </submittedName>
</protein>
<name>A0A6P4IXW5_DROKI</name>
<evidence type="ECO:0000256" key="2">
    <source>
        <dbReference type="SAM" id="Phobius"/>
    </source>
</evidence>
<feature type="compositionally biased region" description="Acidic residues" evidence="1">
    <location>
        <begin position="72"/>
        <end position="83"/>
    </location>
</feature>
<feature type="transmembrane region" description="Helical" evidence="2">
    <location>
        <begin position="33"/>
        <end position="51"/>
    </location>
</feature>
<evidence type="ECO:0000313" key="3">
    <source>
        <dbReference type="Proteomes" id="UP001652661"/>
    </source>
</evidence>
<accession>A0A6P4IWS6</accession>
<keyword evidence="2" id="KW-1133">Transmembrane helix</keyword>
<dbReference type="AlphaFoldDB" id="A0A6P4IXW5"/>
<dbReference type="Proteomes" id="UP001652661">
    <property type="component" value="Chromosome 2R"/>
</dbReference>
<dbReference type="RefSeq" id="XP_070140447.1">
    <property type="nucleotide sequence ID" value="XM_070284346.1"/>
</dbReference>
<sequence length="124" mass="13312">MGEDAPPEGPPPAPEAPPTTTKSGASMMSVSPWFTTAVVAAYAARALWVKLRHAGSASGKRKLLKNELSKEQEDEIDSDPEVDSEYEYEAGDKGEVDEAHAVVQDGMLKHLESDTGPMIRSSEL</sequence>
<keyword evidence="2" id="KW-0812">Transmembrane</keyword>
<accession>A0A6P4IXW5</accession>
<feature type="region of interest" description="Disordered" evidence="1">
    <location>
        <begin position="1"/>
        <end position="26"/>
    </location>
</feature>
<reference evidence="3 4" key="1">
    <citation type="submission" date="2025-05" db="UniProtKB">
        <authorList>
            <consortium name="RefSeq"/>
        </authorList>
    </citation>
    <scope>NUCLEOTIDE SEQUENCE [LARGE SCALE GENOMIC DNA]</scope>
    <source>
        <strain evidence="3 4">14028-0561.14</strain>
        <tissue evidence="4 5">Whole fly</tissue>
    </source>
</reference>
<dbReference type="GeneID" id="108078444"/>
<proteinExistence type="predicted"/>
<keyword evidence="2" id="KW-0472">Membrane</keyword>
<feature type="region of interest" description="Disordered" evidence="1">
    <location>
        <begin position="55"/>
        <end position="83"/>
    </location>
</feature>
<organism evidence="3 4">
    <name type="scientific">Drosophila kikkawai</name>
    <name type="common">Fruit fly</name>
    <dbReference type="NCBI Taxonomy" id="30033"/>
    <lineage>
        <taxon>Eukaryota</taxon>
        <taxon>Metazoa</taxon>
        <taxon>Ecdysozoa</taxon>
        <taxon>Arthropoda</taxon>
        <taxon>Hexapoda</taxon>
        <taxon>Insecta</taxon>
        <taxon>Pterygota</taxon>
        <taxon>Neoptera</taxon>
        <taxon>Endopterygota</taxon>
        <taxon>Diptera</taxon>
        <taxon>Brachycera</taxon>
        <taxon>Muscomorpha</taxon>
        <taxon>Ephydroidea</taxon>
        <taxon>Drosophilidae</taxon>
        <taxon>Drosophila</taxon>
        <taxon>Sophophora</taxon>
    </lineage>
</organism>
<dbReference type="RefSeq" id="XP_017027821.2">
    <property type="nucleotide sequence ID" value="XM_017172332.2"/>
</dbReference>
<evidence type="ECO:0000313" key="5">
    <source>
        <dbReference type="RefSeq" id="XP_070140447.1"/>
    </source>
</evidence>
<gene>
    <name evidence="4" type="primary">LOC108078444</name>
    <name evidence="5" type="synonym">LOC138928065</name>
</gene>
<feature type="compositionally biased region" description="Pro residues" evidence="1">
    <location>
        <begin position="7"/>
        <end position="17"/>
    </location>
</feature>
<evidence type="ECO:0000313" key="4">
    <source>
        <dbReference type="RefSeq" id="XP_017027821.2"/>
    </source>
</evidence>
<evidence type="ECO:0000256" key="1">
    <source>
        <dbReference type="SAM" id="MobiDB-lite"/>
    </source>
</evidence>